<proteinExistence type="inferred from homology"/>
<dbReference type="AlphaFoldDB" id="A0A5M3MR96"/>
<dbReference type="GO" id="GO:0016491">
    <property type="term" value="F:oxidoreductase activity"/>
    <property type="evidence" value="ECO:0007669"/>
    <property type="project" value="UniProtKB-KW"/>
</dbReference>
<accession>A0A5M3MR96</accession>
<dbReference type="OrthoDB" id="9876299at2759"/>
<sequence>MPTWFLTGASRGIGLESTRQLLQNPDNTVFASCRSPSTASELQALADTAQGTLYIVEIDAASQESIQRGTAEVLELLDGRGLDYTFNNAAMNVGGDVAFDFDPQDLRTTMELNVIGPALISRYLLPAIEKSDRRVIMNMTTGLASIASDHGPKCASYSISKAAVNMLTYKQSRERPDIIAFVVDPGWVKTTMGGEGAMLEVEDAVASVLSVIQNARPEHSGKFLNRLGSEIPW</sequence>
<protein>
    <submittedName>
        <fullName evidence="4">NAD(P)-binding protein</fullName>
    </submittedName>
</protein>
<dbReference type="PROSITE" id="PS00061">
    <property type="entry name" value="ADH_SHORT"/>
    <property type="match status" value="1"/>
</dbReference>
<dbReference type="PANTHER" id="PTHR43544:SF7">
    <property type="entry name" value="NADB-LER2"/>
    <property type="match status" value="1"/>
</dbReference>
<dbReference type="RefSeq" id="XP_007768902.1">
    <property type="nucleotide sequence ID" value="XM_007770712.1"/>
</dbReference>
<dbReference type="GO" id="GO:0005737">
    <property type="term" value="C:cytoplasm"/>
    <property type="evidence" value="ECO:0007669"/>
    <property type="project" value="TreeGrafter"/>
</dbReference>
<evidence type="ECO:0000256" key="2">
    <source>
        <dbReference type="ARBA" id="ARBA00022857"/>
    </source>
</evidence>
<dbReference type="SUPFAM" id="SSF51735">
    <property type="entry name" value="NAD(P)-binding Rossmann-fold domains"/>
    <property type="match status" value="1"/>
</dbReference>
<comment type="caution">
    <text evidence="4">The sequence shown here is derived from an EMBL/GenBank/DDBJ whole genome shotgun (WGS) entry which is preliminary data.</text>
</comment>
<gene>
    <name evidence="4" type="ORF">CONPUDRAFT_165699</name>
</gene>
<dbReference type="PRINTS" id="PR00081">
    <property type="entry name" value="GDHRDH"/>
</dbReference>
<evidence type="ECO:0000256" key="1">
    <source>
        <dbReference type="ARBA" id="ARBA00006484"/>
    </source>
</evidence>
<dbReference type="OMA" id="ATHYTNA"/>
<organism evidence="4 5">
    <name type="scientific">Coniophora puteana (strain RWD-64-598)</name>
    <name type="common">Brown rot fungus</name>
    <dbReference type="NCBI Taxonomy" id="741705"/>
    <lineage>
        <taxon>Eukaryota</taxon>
        <taxon>Fungi</taxon>
        <taxon>Dikarya</taxon>
        <taxon>Basidiomycota</taxon>
        <taxon>Agaricomycotina</taxon>
        <taxon>Agaricomycetes</taxon>
        <taxon>Agaricomycetidae</taxon>
        <taxon>Boletales</taxon>
        <taxon>Coniophorineae</taxon>
        <taxon>Coniophoraceae</taxon>
        <taxon>Coniophora</taxon>
    </lineage>
</organism>
<reference evidence="5" key="1">
    <citation type="journal article" date="2012" name="Science">
        <title>The Paleozoic origin of enzymatic lignin decomposition reconstructed from 31 fungal genomes.</title>
        <authorList>
            <person name="Floudas D."/>
            <person name="Binder M."/>
            <person name="Riley R."/>
            <person name="Barry K."/>
            <person name="Blanchette R.A."/>
            <person name="Henrissat B."/>
            <person name="Martinez A.T."/>
            <person name="Otillar R."/>
            <person name="Spatafora J.W."/>
            <person name="Yadav J.S."/>
            <person name="Aerts A."/>
            <person name="Benoit I."/>
            <person name="Boyd A."/>
            <person name="Carlson A."/>
            <person name="Copeland A."/>
            <person name="Coutinho P.M."/>
            <person name="de Vries R.P."/>
            <person name="Ferreira P."/>
            <person name="Findley K."/>
            <person name="Foster B."/>
            <person name="Gaskell J."/>
            <person name="Glotzer D."/>
            <person name="Gorecki P."/>
            <person name="Heitman J."/>
            <person name="Hesse C."/>
            <person name="Hori C."/>
            <person name="Igarashi K."/>
            <person name="Jurgens J.A."/>
            <person name="Kallen N."/>
            <person name="Kersten P."/>
            <person name="Kohler A."/>
            <person name="Kuees U."/>
            <person name="Kumar T.K.A."/>
            <person name="Kuo A."/>
            <person name="LaButti K."/>
            <person name="Larrondo L.F."/>
            <person name="Lindquist E."/>
            <person name="Ling A."/>
            <person name="Lombard V."/>
            <person name="Lucas S."/>
            <person name="Lundell T."/>
            <person name="Martin R."/>
            <person name="McLaughlin D.J."/>
            <person name="Morgenstern I."/>
            <person name="Morin E."/>
            <person name="Murat C."/>
            <person name="Nagy L.G."/>
            <person name="Nolan M."/>
            <person name="Ohm R.A."/>
            <person name="Patyshakuliyeva A."/>
            <person name="Rokas A."/>
            <person name="Ruiz-Duenas F.J."/>
            <person name="Sabat G."/>
            <person name="Salamov A."/>
            <person name="Samejima M."/>
            <person name="Schmutz J."/>
            <person name="Slot J.C."/>
            <person name="St John F."/>
            <person name="Stenlid J."/>
            <person name="Sun H."/>
            <person name="Sun S."/>
            <person name="Syed K."/>
            <person name="Tsang A."/>
            <person name="Wiebenga A."/>
            <person name="Young D."/>
            <person name="Pisabarro A."/>
            <person name="Eastwood D.C."/>
            <person name="Martin F."/>
            <person name="Cullen D."/>
            <person name="Grigoriev I.V."/>
            <person name="Hibbett D.S."/>
        </authorList>
    </citation>
    <scope>NUCLEOTIDE SEQUENCE [LARGE SCALE GENOMIC DNA]</scope>
    <source>
        <strain evidence="5">RWD-64-598 SS2</strain>
    </source>
</reference>
<evidence type="ECO:0000313" key="4">
    <source>
        <dbReference type="EMBL" id="EIW81596.1"/>
    </source>
</evidence>
<evidence type="ECO:0000313" key="5">
    <source>
        <dbReference type="Proteomes" id="UP000053558"/>
    </source>
</evidence>
<dbReference type="Pfam" id="PF00106">
    <property type="entry name" value="adh_short"/>
    <property type="match status" value="1"/>
</dbReference>
<dbReference type="InterPro" id="IPR051468">
    <property type="entry name" value="Fungal_SecMetab_SDRs"/>
</dbReference>
<dbReference type="InterPro" id="IPR020904">
    <property type="entry name" value="Sc_DH/Rdtase_CS"/>
</dbReference>
<keyword evidence="3" id="KW-0560">Oxidoreductase</keyword>
<dbReference type="Proteomes" id="UP000053558">
    <property type="component" value="Unassembled WGS sequence"/>
</dbReference>
<keyword evidence="5" id="KW-1185">Reference proteome</keyword>
<evidence type="ECO:0000256" key="3">
    <source>
        <dbReference type="ARBA" id="ARBA00023002"/>
    </source>
</evidence>
<keyword evidence="2" id="KW-0521">NADP</keyword>
<dbReference type="InterPro" id="IPR036291">
    <property type="entry name" value="NAD(P)-bd_dom_sf"/>
</dbReference>
<dbReference type="KEGG" id="cput:CONPUDRAFT_165699"/>
<dbReference type="CDD" id="cd05325">
    <property type="entry name" value="carb_red_sniffer_like_SDR_c"/>
    <property type="match status" value="1"/>
</dbReference>
<dbReference type="EMBL" id="JH711578">
    <property type="protein sequence ID" value="EIW81596.1"/>
    <property type="molecule type" value="Genomic_DNA"/>
</dbReference>
<dbReference type="GeneID" id="19205368"/>
<dbReference type="PANTHER" id="PTHR43544">
    <property type="entry name" value="SHORT-CHAIN DEHYDROGENASE/REDUCTASE"/>
    <property type="match status" value="1"/>
</dbReference>
<name>A0A5M3MR96_CONPW</name>
<dbReference type="Gene3D" id="3.40.50.720">
    <property type="entry name" value="NAD(P)-binding Rossmann-like Domain"/>
    <property type="match status" value="1"/>
</dbReference>
<comment type="similarity">
    <text evidence="1">Belongs to the short-chain dehydrogenases/reductases (SDR) family.</text>
</comment>
<dbReference type="InterPro" id="IPR002347">
    <property type="entry name" value="SDR_fam"/>
</dbReference>